<evidence type="ECO:0000259" key="3">
    <source>
        <dbReference type="PROSITE" id="PS00125"/>
    </source>
</evidence>
<feature type="region of interest" description="Disordered" evidence="2">
    <location>
        <begin position="385"/>
        <end position="407"/>
    </location>
</feature>
<dbReference type="GO" id="GO:0005737">
    <property type="term" value="C:cytoplasm"/>
    <property type="evidence" value="ECO:0007669"/>
    <property type="project" value="TreeGrafter"/>
</dbReference>
<proteinExistence type="inferred from homology"/>
<dbReference type="InterPro" id="IPR004843">
    <property type="entry name" value="Calcineurin-like_PHP"/>
</dbReference>
<accession>A0A914L2Y6</accession>
<organism evidence="4 5">
    <name type="scientific">Meloidogyne incognita</name>
    <name type="common">Southern root-knot nematode worm</name>
    <name type="synonym">Oxyuris incognita</name>
    <dbReference type="NCBI Taxonomy" id="6306"/>
    <lineage>
        <taxon>Eukaryota</taxon>
        <taxon>Metazoa</taxon>
        <taxon>Ecdysozoa</taxon>
        <taxon>Nematoda</taxon>
        <taxon>Chromadorea</taxon>
        <taxon>Rhabditida</taxon>
        <taxon>Tylenchina</taxon>
        <taxon>Tylenchomorpha</taxon>
        <taxon>Tylenchoidea</taxon>
        <taxon>Meloidogynidae</taxon>
        <taxon>Meloidogyninae</taxon>
        <taxon>Meloidogyne</taxon>
        <taxon>Meloidogyne incognita group</taxon>
    </lineage>
</organism>
<dbReference type="Gene3D" id="3.60.21.10">
    <property type="match status" value="1"/>
</dbReference>
<feature type="domain" description="Serine/threonine specific protein phosphatases" evidence="3">
    <location>
        <begin position="146"/>
        <end position="151"/>
    </location>
</feature>
<protein>
    <recommendedName>
        <fullName evidence="1">Serine/threonine-protein phosphatase</fullName>
        <ecNumber evidence="1">3.1.3.16</ecNumber>
    </recommendedName>
</protein>
<dbReference type="InterPro" id="IPR029052">
    <property type="entry name" value="Metallo-depent_PP-like"/>
</dbReference>
<evidence type="ECO:0000313" key="4">
    <source>
        <dbReference type="Proteomes" id="UP000887563"/>
    </source>
</evidence>
<reference evidence="5" key="1">
    <citation type="submission" date="2022-11" db="UniProtKB">
        <authorList>
            <consortium name="WormBaseParasite"/>
        </authorList>
    </citation>
    <scope>IDENTIFICATION</scope>
</reference>
<name>A0A914L2Y6_MELIC</name>
<dbReference type="SMART" id="SM00156">
    <property type="entry name" value="PP2Ac"/>
    <property type="match status" value="1"/>
</dbReference>
<evidence type="ECO:0000256" key="1">
    <source>
        <dbReference type="RuleBase" id="RU004273"/>
    </source>
</evidence>
<dbReference type="PANTHER" id="PTHR11668:SF199">
    <property type="entry name" value="SERINE_THREONINE-PROTEIN PHOSPHATASE"/>
    <property type="match status" value="1"/>
</dbReference>
<keyword evidence="4" id="KW-1185">Reference proteome</keyword>
<comment type="catalytic activity">
    <reaction evidence="1">
        <text>O-phospho-L-threonyl-[protein] + H2O = L-threonyl-[protein] + phosphate</text>
        <dbReference type="Rhea" id="RHEA:47004"/>
        <dbReference type="Rhea" id="RHEA-COMP:11060"/>
        <dbReference type="Rhea" id="RHEA-COMP:11605"/>
        <dbReference type="ChEBI" id="CHEBI:15377"/>
        <dbReference type="ChEBI" id="CHEBI:30013"/>
        <dbReference type="ChEBI" id="CHEBI:43474"/>
        <dbReference type="ChEBI" id="CHEBI:61977"/>
        <dbReference type="EC" id="3.1.3.16"/>
    </reaction>
</comment>
<dbReference type="Proteomes" id="UP000887563">
    <property type="component" value="Unplaced"/>
</dbReference>
<dbReference type="PROSITE" id="PS00125">
    <property type="entry name" value="SER_THR_PHOSPHATASE"/>
    <property type="match status" value="1"/>
</dbReference>
<dbReference type="AlphaFoldDB" id="A0A914L2Y6"/>
<dbReference type="GO" id="GO:0005634">
    <property type="term" value="C:nucleus"/>
    <property type="evidence" value="ECO:0007669"/>
    <property type="project" value="TreeGrafter"/>
</dbReference>
<dbReference type="PRINTS" id="PR00114">
    <property type="entry name" value="STPHPHTASE"/>
</dbReference>
<comment type="similarity">
    <text evidence="1">Belongs to the PPP phosphatase family.</text>
</comment>
<keyword evidence="1" id="KW-0378">Hydrolase</keyword>
<dbReference type="EC" id="3.1.3.16" evidence="1"/>
<dbReference type="Pfam" id="PF00149">
    <property type="entry name" value="Metallophos"/>
    <property type="match status" value="1"/>
</dbReference>
<dbReference type="WBParaSite" id="Minc3s00246g08457">
    <property type="protein sequence ID" value="Minc3s00246g08457"/>
    <property type="gene ID" value="Minc3s00246g08457"/>
</dbReference>
<evidence type="ECO:0000313" key="5">
    <source>
        <dbReference type="WBParaSite" id="Minc3s00246g08457"/>
    </source>
</evidence>
<dbReference type="InterPro" id="IPR006186">
    <property type="entry name" value="Ser/Thr-sp_prot-phosphatase"/>
</dbReference>
<dbReference type="InterPro" id="IPR050341">
    <property type="entry name" value="PP1_catalytic_subunit"/>
</dbReference>
<dbReference type="GO" id="GO:0004722">
    <property type="term" value="F:protein serine/threonine phosphatase activity"/>
    <property type="evidence" value="ECO:0007669"/>
    <property type="project" value="UniProtKB-EC"/>
</dbReference>
<evidence type="ECO:0000256" key="2">
    <source>
        <dbReference type="SAM" id="MobiDB-lite"/>
    </source>
</evidence>
<dbReference type="PANTHER" id="PTHR11668">
    <property type="entry name" value="SERINE/THREONINE PROTEIN PHOSPHATASE"/>
    <property type="match status" value="1"/>
</dbReference>
<dbReference type="SUPFAM" id="SSF56300">
    <property type="entry name" value="Metallo-dependent phosphatases"/>
    <property type="match status" value="1"/>
</dbReference>
<sequence length="440" mass="49612">MTTRTSTSHLTFRSPYWVKFRIVCIRRLFVTMNDVNAVLEQLIRTGNIKGVTSSVLFSIIRDAHKDFGSNPVLLDLNPPITICGDIHGQFDDLLEIFNKIGQPGQQLPSTKYLFLGDYVDRGTKSVETITLLFCYRLKFKRNFFLLRGNHETSCINAIYGFRKELNKKFGLVGEKLWENFNMAFSQMPITALVGGRILCMHGGISPHLKNLKELRQIKRGWKDPKESGNIAIDLLWSDPDTNIKGWQSSSRGCSFVFGNDVLISFCRKHDIDLIVRGHEVVQDGYRMHPTKQLITIFSAPNYCGQFNNAGAVMQINPELGCSFTQFHSKEKATPIVINNIFDERIIQQVENPPPGTRPLVIAPSRVGESATVVFLPIAAANSPTINQPLPAQESPAASRPKSEKSQVPNWLQNLQEEINEERCQGQLAENIVLCLFYVPM</sequence>